<name>A0ABW6HWQ1_9FLAO</name>
<proteinExistence type="predicted"/>
<feature type="domain" description="SWIM-type" evidence="2">
    <location>
        <begin position="49"/>
        <end position="87"/>
    </location>
</feature>
<keyword evidence="1" id="KW-0862">Zinc</keyword>
<keyword evidence="1" id="KW-0479">Metal-binding</keyword>
<reference evidence="3 4" key="1">
    <citation type="submission" date="2024-06" db="EMBL/GenBank/DDBJ databases">
        <title>Flavobacterium spp. isolated from glacier.</title>
        <authorList>
            <person name="Han D."/>
        </authorList>
    </citation>
    <scope>NUCLEOTIDE SEQUENCE [LARGE SCALE GENOMIC DNA]</scope>
    <source>
        <strain evidence="3 4">LS2P90</strain>
    </source>
</reference>
<accession>A0ABW6HWQ1</accession>
<evidence type="ECO:0000259" key="2">
    <source>
        <dbReference type="PROSITE" id="PS50966"/>
    </source>
</evidence>
<dbReference type="RefSeq" id="WP_379855041.1">
    <property type="nucleotide sequence ID" value="NZ_JBHZPZ010000010.1"/>
</dbReference>
<comment type="caution">
    <text evidence="3">The sequence shown here is derived from an EMBL/GenBank/DDBJ whole genome shotgun (WGS) entry which is preliminary data.</text>
</comment>
<organism evidence="3 4">
    <name type="scientific">Flavobacterium xylosi</name>
    <dbReference type="NCBI Taxonomy" id="3230415"/>
    <lineage>
        <taxon>Bacteria</taxon>
        <taxon>Pseudomonadati</taxon>
        <taxon>Bacteroidota</taxon>
        <taxon>Flavobacteriia</taxon>
        <taxon>Flavobacteriales</taxon>
        <taxon>Flavobacteriaceae</taxon>
        <taxon>Flavobacterium</taxon>
    </lineage>
</organism>
<gene>
    <name evidence="3" type="ORF">ACFX5E_09905</name>
</gene>
<dbReference type="PROSITE" id="PS50966">
    <property type="entry name" value="ZF_SWIM"/>
    <property type="match status" value="1"/>
</dbReference>
<evidence type="ECO:0000256" key="1">
    <source>
        <dbReference type="PROSITE-ProRule" id="PRU00325"/>
    </source>
</evidence>
<dbReference type="EMBL" id="JBHZPZ010000010">
    <property type="protein sequence ID" value="MFE3868384.1"/>
    <property type="molecule type" value="Genomic_DNA"/>
</dbReference>
<sequence length="582" mass="68514">MMTIENFENQIESTILKRGKEYFLKGNVEFFEEIKKNNWAAGVVGTDDYQIEIQLGSKGEIKSYECTCPYDYSAECKHIVAVLYTILKQKTTEVILEKIVEKPSKDKKMSFEALLEKISLKEYQDFIKQYSKKDRNFKDTFELHFAEKDNTFNFEKKYTDLIKKAIKSHTSRGFIDYYASNKLGKELGKYGATIQQYLTNKNYRDAFVLCKVLVREVCPVFEYCDDSNGYVAGCAEETFTLLSQLIEATVSLEFKEQIAHFVKEELQNPIYFDYGDFGYTLIDMYADLSINIYKPNDFIEFIDAKIHKAKSYDYDRNFFIKQKVQFLSKIGRENELQELIHQNIEISEIRAIEINNCIEEGEYDKAKQLLSEGIKIAEKKQHSGTVYQWEKELLKIAVLQKDLPMICYFSRKFAFDGGLNTTYYNQWKNTFHKEKWKKVIEKEIATIINKVNEASKKSVLCDVQRLNSAKLYHLAPIYIQENYFDRLFELVQIEQNLDNVLTYYPYLKNQYSTEMVEVLVPALEKEGEHSEGRSQYKNLVKKMQFLIKDFPESKQKILEVAKKLKVKYPRRPAMLEELNKLF</sequence>
<evidence type="ECO:0000313" key="3">
    <source>
        <dbReference type="EMBL" id="MFE3868384.1"/>
    </source>
</evidence>
<dbReference type="InterPro" id="IPR007527">
    <property type="entry name" value="Znf_SWIM"/>
</dbReference>
<evidence type="ECO:0000313" key="4">
    <source>
        <dbReference type="Proteomes" id="UP001600109"/>
    </source>
</evidence>
<protein>
    <submittedName>
        <fullName evidence="3">SWIM zinc finger domain-containing protein</fullName>
    </submittedName>
</protein>
<keyword evidence="1" id="KW-0863">Zinc-finger</keyword>
<dbReference type="Proteomes" id="UP001600109">
    <property type="component" value="Unassembled WGS sequence"/>
</dbReference>
<keyword evidence="4" id="KW-1185">Reference proteome</keyword>